<protein>
    <submittedName>
        <fullName evidence="1">Uncharacterized protein</fullName>
    </submittedName>
</protein>
<keyword evidence="2" id="KW-1185">Reference proteome</keyword>
<dbReference type="RefSeq" id="WP_102648158.1">
    <property type="nucleotide sequence ID" value="NZ_PNYA01000027.1"/>
</dbReference>
<dbReference type="AlphaFoldDB" id="A0A2N7VFT2"/>
<organism evidence="1 2">
    <name type="scientific">Trinickia dabaoshanensis</name>
    <dbReference type="NCBI Taxonomy" id="564714"/>
    <lineage>
        <taxon>Bacteria</taxon>
        <taxon>Pseudomonadati</taxon>
        <taxon>Pseudomonadota</taxon>
        <taxon>Betaproteobacteria</taxon>
        <taxon>Burkholderiales</taxon>
        <taxon>Burkholderiaceae</taxon>
        <taxon>Trinickia</taxon>
    </lineage>
</organism>
<sequence>MSTGGGVRERQVLYAGARYTERIMSHKNEAKFSEQTGGKSTLQFHKRSGKLVRFFGMKKKTWRFLANMRRFFFCVRLRFRFRRCFRANVRTRRAMPLGTKRPATNQLAYDDCTA</sequence>
<gene>
    <name evidence="1" type="ORF">C0Z18_25125</name>
</gene>
<comment type="caution">
    <text evidence="1">The sequence shown here is derived from an EMBL/GenBank/DDBJ whole genome shotgun (WGS) entry which is preliminary data.</text>
</comment>
<evidence type="ECO:0000313" key="2">
    <source>
        <dbReference type="Proteomes" id="UP000235616"/>
    </source>
</evidence>
<name>A0A2N7VFT2_9BURK</name>
<dbReference type="Proteomes" id="UP000235616">
    <property type="component" value="Unassembled WGS sequence"/>
</dbReference>
<reference evidence="1 2" key="1">
    <citation type="submission" date="2018-01" db="EMBL/GenBank/DDBJ databases">
        <title>Whole genome analyses suggest that Burkholderia sensu lato contains two further novel genera in the rhizoxinica-symbiotica group Mycetohabitans gen. nov., and Trinickia gen. nov.: implications for the evolution of diazotrophy and nodulation in the Burkholderiaceae.</title>
        <authorList>
            <person name="Estrada-de los Santos P."/>
            <person name="Palmer M."/>
            <person name="Chavez-Ramirez B."/>
            <person name="Beukes C."/>
            <person name="Steenkamp E.T."/>
            <person name="Hirsch A.M."/>
            <person name="Manyaka P."/>
            <person name="Maluk M."/>
            <person name="Lafos M."/>
            <person name="Crook M."/>
            <person name="Gross E."/>
            <person name="Simon M.F."/>
            <person name="Bueno dos Reis Junior F."/>
            <person name="Poole P.S."/>
            <person name="Venter S.N."/>
            <person name="James E.K."/>
        </authorList>
    </citation>
    <scope>NUCLEOTIDE SEQUENCE [LARGE SCALE GENOMIC DNA]</scope>
    <source>
        <strain evidence="1 2">GIMN1.004</strain>
    </source>
</reference>
<dbReference type="EMBL" id="PNYA01000027">
    <property type="protein sequence ID" value="PMS16007.1"/>
    <property type="molecule type" value="Genomic_DNA"/>
</dbReference>
<proteinExistence type="predicted"/>
<accession>A0A2N7VFT2</accession>
<evidence type="ECO:0000313" key="1">
    <source>
        <dbReference type="EMBL" id="PMS16007.1"/>
    </source>
</evidence>